<keyword evidence="2" id="KW-0472">Membrane</keyword>
<dbReference type="OrthoDB" id="8764943at2"/>
<evidence type="ECO:0000313" key="6">
    <source>
        <dbReference type="Proteomes" id="UP000229433"/>
    </source>
</evidence>
<feature type="domain" description="Outer membrane protein beta-barrel" evidence="4">
    <location>
        <begin position="376"/>
        <end position="778"/>
    </location>
</feature>
<comment type="subcellular location">
    <subcellularLocation>
        <location evidence="1">Cell outer membrane</location>
    </subcellularLocation>
</comment>
<dbReference type="SUPFAM" id="SSF56935">
    <property type="entry name" value="Porins"/>
    <property type="match status" value="1"/>
</dbReference>
<dbReference type="EMBL" id="NQXA01000001">
    <property type="protein sequence ID" value="PHQ30679.1"/>
    <property type="molecule type" value="Genomic_DNA"/>
</dbReference>
<name>A0A2G1VW66_9FLAO</name>
<dbReference type="InterPro" id="IPR041700">
    <property type="entry name" value="OMP_b-brl_3"/>
</dbReference>
<dbReference type="PANTHER" id="PTHR40980">
    <property type="entry name" value="PLUG DOMAIN-CONTAINING PROTEIN"/>
    <property type="match status" value="1"/>
</dbReference>
<evidence type="ECO:0000256" key="1">
    <source>
        <dbReference type="ARBA" id="ARBA00004442"/>
    </source>
</evidence>
<keyword evidence="6" id="KW-1185">Reference proteome</keyword>
<reference evidence="5 6" key="1">
    <citation type="submission" date="2017-08" db="EMBL/GenBank/DDBJ databases">
        <title>The whole genome shortgun sequences of strain Leeuwenhoekiella nanhaiensis G18 from the South China Sea.</title>
        <authorList>
            <person name="Liu Q."/>
        </authorList>
    </citation>
    <scope>NUCLEOTIDE SEQUENCE [LARGE SCALE GENOMIC DNA]</scope>
    <source>
        <strain evidence="5 6">G18</strain>
    </source>
</reference>
<keyword evidence="5" id="KW-0675">Receptor</keyword>
<evidence type="ECO:0000256" key="3">
    <source>
        <dbReference type="ARBA" id="ARBA00023237"/>
    </source>
</evidence>
<evidence type="ECO:0000259" key="4">
    <source>
        <dbReference type="Pfam" id="PF14905"/>
    </source>
</evidence>
<accession>A0A2G1VW66</accession>
<dbReference type="SUPFAM" id="SSF49464">
    <property type="entry name" value="Carboxypeptidase regulatory domain-like"/>
    <property type="match status" value="1"/>
</dbReference>
<organism evidence="5 6">
    <name type="scientific">Leeuwenhoekiella nanhaiensis</name>
    <dbReference type="NCBI Taxonomy" id="1655491"/>
    <lineage>
        <taxon>Bacteria</taxon>
        <taxon>Pseudomonadati</taxon>
        <taxon>Bacteroidota</taxon>
        <taxon>Flavobacteriia</taxon>
        <taxon>Flavobacteriales</taxon>
        <taxon>Flavobacteriaceae</taxon>
        <taxon>Leeuwenhoekiella</taxon>
    </lineage>
</organism>
<dbReference type="RefSeq" id="WP_099644220.1">
    <property type="nucleotide sequence ID" value="NZ_KZ319287.1"/>
</dbReference>
<dbReference type="GO" id="GO:0009279">
    <property type="term" value="C:cell outer membrane"/>
    <property type="evidence" value="ECO:0007669"/>
    <property type="project" value="UniProtKB-SubCell"/>
</dbReference>
<dbReference type="InterPro" id="IPR008969">
    <property type="entry name" value="CarboxyPept-like_regulatory"/>
</dbReference>
<dbReference type="Pfam" id="PF13620">
    <property type="entry name" value="CarboxypepD_reg"/>
    <property type="match status" value="1"/>
</dbReference>
<dbReference type="Pfam" id="PF14905">
    <property type="entry name" value="OMP_b-brl_3"/>
    <property type="match status" value="1"/>
</dbReference>
<comment type="caution">
    <text evidence="5">The sequence shown here is derived from an EMBL/GenBank/DDBJ whole genome shotgun (WGS) entry which is preliminary data.</text>
</comment>
<dbReference type="InterPro" id="IPR037066">
    <property type="entry name" value="Plug_dom_sf"/>
</dbReference>
<keyword evidence="3" id="KW-0998">Cell outer membrane</keyword>
<dbReference type="PANTHER" id="PTHR40980:SF4">
    <property type="entry name" value="TONB-DEPENDENT RECEPTOR-LIKE BETA-BARREL DOMAIN-CONTAINING PROTEIN"/>
    <property type="match status" value="1"/>
</dbReference>
<dbReference type="AlphaFoldDB" id="A0A2G1VW66"/>
<dbReference type="InterPro" id="IPR036942">
    <property type="entry name" value="Beta-barrel_TonB_sf"/>
</dbReference>
<gene>
    <name evidence="5" type="ORF">CJ305_00145</name>
</gene>
<dbReference type="Gene3D" id="2.170.130.10">
    <property type="entry name" value="TonB-dependent receptor, plug domain"/>
    <property type="match status" value="1"/>
</dbReference>
<dbReference type="Proteomes" id="UP000229433">
    <property type="component" value="Unassembled WGS sequence"/>
</dbReference>
<protein>
    <submittedName>
        <fullName evidence="5">TonB-dependent receptor</fullName>
    </submittedName>
</protein>
<dbReference type="Gene3D" id="2.40.170.20">
    <property type="entry name" value="TonB-dependent receptor, beta-barrel domain"/>
    <property type="match status" value="1"/>
</dbReference>
<proteinExistence type="predicted"/>
<sequence length="804" mass="90876">MKYLKVITILFLLIGNFTGYSQDYTITARVVDQQAQAIPYATVTLSRLSDSLLIKTGITNEAGYFQLKNVRNADYLLRVSYIGLQAFTTQINNLNADLDLETLVLAPATEALDEVKLISKKPLVQVLADKTVFNVESSLTATGSNSWELLRMAPGLIIDNNGGIILEGKTGVQFYFDGKPSQLSGDDLKMYLESLQSNSISSIEIITQPSSKYDAAGSAGIINIIFKKDKNLGTNASVSGSFTYGDRARYSSSALFNNRNKTGNLYGNYSNGFGDYVSFLYLFRTQNNTQFDARTETIYNYNNNNLRLGYDWFINSKNTLGILVNGNTANTFTNNDSRTPIRDLNSASNDSILIAQNRNQSKTTNYNANLNYKYQDTLGTLLNIDADYGNYENTRDAFQPNFYFDPSESNILNQSITRQLTPKNIEIASFKTDYEQNLAGGVAATGFKISRVETDNIFDFFDKINGQFILNQEQSNTFSYTEIIRAAYINYNRRWEKWNLRLGLRVENTRSDGKLESAQNNVNNRVKRNYTNWFPSGGLTYQFNSKNQFAITYSKRIQRPDYASLNPFEYKIDELSSSRGNPFLQPQYTDNLKLSHTHNYTLTTALSYSYVTDFFAQVTQADGENKNFISPQNIANQEVINLSISYPKKIKDWWNLYLSLNAYTSSYKATNEDFVSINQETLSLYAQNTFNLPADIQMEVSGWYSSPSVWAGTYNTRSLGSLNVAFQKKFLNENLNARLAFNDILYTSPWQGTTRYGVVFIEGRGGSDSRTVTFSLNYKFGNQNVKNARKRDTGLDEEAARVSN</sequence>
<evidence type="ECO:0000313" key="5">
    <source>
        <dbReference type="EMBL" id="PHQ30679.1"/>
    </source>
</evidence>
<dbReference type="Gene3D" id="2.60.40.1120">
    <property type="entry name" value="Carboxypeptidase-like, regulatory domain"/>
    <property type="match status" value="1"/>
</dbReference>
<evidence type="ECO:0000256" key="2">
    <source>
        <dbReference type="ARBA" id="ARBA00023136"/>
    </source>
</evidence>